<dbReference type="SUPFAM" id="SSF53067">
    <property type="entry name" value="Actin-like ATPase domain"/>
    <property type="match status" value="2"/>
</dbReference>
<evidence type="ECO:0000256" key="8">
    <source>
        <dbReference type="HAMAP-Rule" id="MF_01445"/>
    </source>
</evidence>
<dbReference type="FunFam" id="3.30.420.40:FF:000012">
    <property type="entry name" value="tRNA N6-adenosine threonylcarbamoyltransferase"/>
    <property type="match status" value="1"/>
</dbReference>
<dbReference type="Pfam" id="PF00814">
    <property type="entry name" value="TsaD"/>
    <property type="match status" value="1"/>
</dbReference>
<evidence type="ECO:0000256" key="6">
    <source>
        <dbReference type="ARBA" id="ARBA00023315"/>
    </source>
</evidence>
<evidence type="ECO:0000313" key="11">
    <source>
        <dbReference type="Proteomes" id="UP000244081"/>
    </source>
</evidence>
<evidence type="ECO:0000256" key="4">
    <source>
        <dbReference type="ARBA" id="ARBA00022723"/>
    </source>
</evidence>
<feature type="binding site" evidence="8">
    <location>
        <position position="328"/>
    </location>
    <ligand>
        <name>Fe cation</name>
        <dbReference type="ChEBI" id="CHEBI:24875"/>
    </ligand>
</feature>
<keyword evidence="11" id="KW-1185">Reference proteome</keyword>
<evidence type="ECO:0000259" key="9">
    <source>
        <dbReference type="Pfam" id="PF00814"/>
    </source>
</evidence>
<comment type="similarity">
    <text evidence="8">Belongs to the KAE1 / TsaD family.</text>
</comment>
<keyword evidence="3 8" id="KW-0819">tRNA processing</keyword>
<feature type="binding site" evidence="8">
    <location>
        <position position="201"/>
    </location>
    <ligand>
        <name>substrate</name>
    </ligand>
</feature>
<dbReference type="CDD" id="cd24133">
    <property type="entry name" value="ASKHA_NBD_TsaD_bac"/>
    <property type="match status" value="1"/>
</dbReference>
<dbReference type="InterPro" id="IPR043129">
    <property type="entry name" value="ATPase_NBD"/>
</dbReference>
<keyword evidence="6 8" id="KW-0012">Acyltransferase</keyword>
<dbReference type="PANTHER" id="PTHR11735:SF6">
    <property type="entry name" value="TRNA N6-ADENOSINE THREONYLCARBAMOYLTRANSFERASE, MITOCHONDRIAL"/>
    <property type="match status" value="1"/>
</dbReference>
<reference evidence="10 11" key="1">
    <citation type="submission" date="2018-04" db="EMBL/GenBank/DDBJ databases">
        <title>Genomic Encyclopedia of Archaeal and Bacterial Type Strains, Phase II (KMG-II): from individual species to whole genera.</title>
        <authorList>
            <person name="Goeker M."/>
        </authorList>
    </citation>
    <scope>NUCLEOTIDE SEQUENCE [LARGE SCALE GENOMIC DNA]</scope>
    <source>
        <strain evidence="10 11">DSM 23382</strain>
    </source>
</reference>
<feature type="binding site" evidence="8">
    <location>
        <position position="133"/>
    </location>
    <ligand>
        <name>Fe cation</name>
        <dbReference type="ChEBI" id="CHEBI:24875"/>
    </ligand>
</feature>
<dbReference type="InterPro" id="IPR000905">
    <property type="entry name" value="Gcp-like_dom"/>
</dbReference>
<keyword evidence="1 8" id="KW-0963">Cytoplasm</keyword>
<dbReference type="EMBL" id="QAYG01000001">
    <property type="protein sequence ID" value="PTW63364.1"/>
    <property type="molecule type" value="Genomic_DNA"/>
</dbReference>
<comment type="cofactor">
    <cofactor evidence="8">
        <name>Fe(2+)</name>
        <dbReference type="ChEBI" id="CHEBI:29033"/>
    </cofactor>
    <text evidence="8">Binds 1 Fe(2+) ion per subunit.</text>
</comment>
<dbReference type="Proteomes" id="UP000244081">
    <property type="component" value="Unassembled WGS sequence"/>
</dbReference>
<evidence type="ECO:0000256" key="1">
    <source>
        <dbReference type="ARBA" id="ARBA00022490"/>
    </source>
</evidence>
<feature type="domain" description="Gcp-like" evidence="9">
    <location>
        <begin position="45"/>
        <end position="335"/>
    </location>
</feature>
<dbReference type="GO" id="GO:0061711">
    <property type="term" value="F:tRNA N(6)-L-threonylcarbamoyladenine synthase activity"/>
    <property type="evidence" value="ECO:0007669"/>
    <property type="project" value="UniProtKB-EC"/>
</dbReference>
<comment type="catalytic activity">
    <reaction evidence="7 8">
        <text>L-threonylcarbamoyladenylate + adenosine(37) in tRNA = N(6)-L-threonylcarbamoyladenosine(37) in tRNA + AMP + H(+)</text>
        <dbReference type="Rhea" id="RHEA:37059"/>
        <dbReference type="Rhea" id="RHEA-COMP:10162"/>
        <dbReference type="Rhea" id="RHEA-COMP:10163"/>
        <dbReference type="ChEBI" id="CHEBI:15378"/>
        <dbReference type="ChEBI" id="CHEBI:73682"/>
        <dbReference type="ChEBI" id="CHEBI:74411"/>
        <dbReference type="ChEBI" id="CHEBI:74418"/>
        <dbReference type="ChEBI" id="CHEBI:456215"/>
        <dbReference type="EC" id="2.3.1.234"/>
    </reaction>
</comment>
<gene>
    <name evidence="8" type="primary">tsaD</name>
    <name evidence="10" type="ORF">C8N35_1011416</name>
</gene>
<dbReference type="FunFam" id="3.30.420.40:FF:000040">
    <property type="entry name" value="tRNA N6-adenosine threonylcarbamoyltransferase"/>
    <property type="match status" value="1"/>
</dbReference>
<dbReference type="PANTHER" id="PTHR11735">
    <property type="entry name" value="TRNA N6-ADENOSINE THREONYLCARBAMOYLTRANSFERASE"/>
    <property type="match status" value="1"/>
</dbReference>
<evidence type="ECO:0000256" key="5">
    <source>
        <dbReference type="ARBA" id="ARBA00023004"/>
    </source>
</evidence>
<protein>
    <recommendedName>
        <fullName evidence="8">tRNA N6-adenosine threonylcarbamoyltransferase</fullName>
        <ecNumber evidence="8">2.3.1.234</ecNumber>
    </recommendedName>
    <alternativeName>
        <fullName evidence="8">N6-L-threonylcarbamoyladenine synthase</fullName>
        <shortName evidence="8">t(6)A synthase</shortName>
    </alternativeName>
    <alternativeName>
        <fullName evidence="8">t(6)A37 threonylcarbamoyladenosine biosynthesis protein TsaD</fullName>
    </alternativeName>
    <alternativeName>
        <fullName evidence="8">tRNA threonylcarbamoyladenosine biosynthesis protein TsaD</fullName>
    </alternativeName>
</protein>
<comment type="function">
    <text evidence="8">Required for the formation of a threonylcarbamoyl group on adenosine at position 37 (t(6)A37) in tRNAs that read codons beginning with adenine. Is involved in the transfer of the threonylcarbamoyl moiety of threonylcarbamoyl-AMP (TC-AMP) to the N6 group of A37, together with TsaE and TsaB. TsaD likely plays a direct catalytic role in this reaction.</text>
</comment>
<dbReference type="PRINTS" id="PR00789">
    <property type="entry name" value="OSIALOPTASE"/>
</dbReference>
<keyword evidence="5 8" id="KW-0408">Iron</keyword>
<evidence type="ECO:0000256" key="7">
    <source>
        <dbReference type="ARBA" id="ARBA00048117"/>
    </source>
</evidence>
<dbReference type="RefSeq" id="WP_107988805.1">
    <property type="nucleotide sequence ID" value="NZ_QAYG01000001.1"/>
</dbReference>
<dbReference type="OrthoDB" id="9806197at2"/>
<dbReference type="EC" id="2.3.1.234" evidence="8"/>
<dbReference type="NCBIfam" id="TIGR00329">
    <property type="entry name" value="gcp_kae1"/>
    <property type="match status" value="1"/>
</dbReference>
<feature type="binding site" evidence="8">
    <location>
        <position position="300"/>
    </location>
    <ligand>
        <name>substrate</name>
    </ligand>
</feature>
<feature type="binding site" evidence="8">
    <location>
        <position position="205"/>
    </location>
    <ligand>
        <name>substrate</name>
    </ligand>
</feature>
<keyword evidence="4 8" id="KW-0479">Metal-binding</keyword>
<feature type="binding site" evidence="8">
    <location>
        <position position="137"/>
    </location>
    <ligand>
        <name>Fe cation</name>
        <dbReference type="ChEBI" id="CHEBI:24875"/>
    </ligand>
</feature>
<dbReference type="NCBIfam" id="TIGR03723">
    <property type="entry name" value="T6A_TsaD_YgjD"/>
    <property type="match status" value="1"/>
</dbReference>
<keyword evidence="2 8" id="KW-0808">Transferase</keyword>
<evidence type="ECO:0000313" key="10">
    <source>
        <dbReference type="EMBL" id="PTW63364.1"/>
    </source>
</evidence>
<feature type="binding site" evidence="8">
    <location>
        <begin position="155"/>
        <end position="159"/>
    </location>
    <ligand>
        <name>substrate</name>
    </ligand>
</feature>
<proteinExistence type="inferred from homology"/>
<dbReference type="AlphaFoldDB" id="A0A2T5VHZ0"/>
<dbReference type="InterPro" id="IPR017861">
    <property type="entry name" value="KAE1/TsaD"/>
</dbReference>
<dbReference type="GO" id="GO:0005737">
    <property type="term" value="C:cytoplasm"/>
    <property type="evidence" value="ECO:0007669"/>
    <property type="project" value="UniProtKB-SubCell"/>
</dbReference>
<evidence type="ECO:0000256" key="3">
    <source>
        <dbReference type="ARBA" id="ARBA00022694"/>
    </source>
</evidence>
<feature type="binding site" evidence="8">
    <location>
        <position position="188"/>
    </location>
    <ligand>
        <name>substrate</name>
    </ligand>
</feature>
<name>A0A2T5VHZ0_9HYPH</name>
<comment type="subcellular location">
    <subcellularLocation>
        <location evidence="8">Cytoplasm</location>
    </subcellularLocation>
</comment>
<dbReference type="Gene3D" id="3.30.420.40">
    <property type="match status" value="2"/>
</dbReference>
<dbReference type="GO" id="GO:0002949">
    <property type="term" value="P:tRNA threonylcarbamoyladenosine modification"/>
    <property type="evidence" value="ECO:0007669"/>
    <property type="project" value="UniProtKB-UniRule"/>
</dbReference>
<dbReference type="HAMAP" id="MF_01445">
    <property type="entry name" value="TsaD"/>
    <property type="match status" value="1"/>
</dbReference>
<comment type="caution">
    <text evidence="10">The sequence shown here is derived from an EMBL/GenBank/DDBJ whole genome shotgun (WGS) entry which is preliminary data.</text>
</comment>
<accession>A0A2T5VHZ0</accession>
<sequence>MSNPQAGENPVLQRKSVPALVLGIETSCDETAAAVVRRKADGRGEILSNVVRSQIDDHALYGGVVPEIAARAHIAMLDGIVRLAMEEAGIGFADLDAVAATAGPGLIGGVIVGLMTAKAIALAADKPLIAVNHLEAHALTARLTDGVAFPYLMLLVSGGHTQFVLARGVGDYVRLGSTIDDALGEAFDKTAKLLGLPYPGGPAVEKAARSGDGKRFNLPRPLLNRPGLDMSFAGLKTAVRVAAERAAPVSDQDVADLCASFQEAAADVVASRAKRALEEFAQMFADVEPVLVIAGGVAANTRLRQGLDEAARATGARLVAPPIHLCTDNAAMIAWAGAERFVLGLIDPLSVSPRPRWPLDATAKPMLGEGRKGAKV</sequence>
<evidence type="ECO:0000256" key="2">
    <source>
        <dbReference type="ARBA" id="ARBA00022679"/>
    </source>
</evidence>
<organism evidence="10 11">
    <name type="scientific">Breoghania corrubedonensis</name>
    <dbReference type="NCBI Taxonomy" id="665038"/>
    <lineage>
        <taxon>Bacteria</taxon>
        <taxon>Pseudomonadati</taxon>
        <taxon>Pseudomonadota</taxon>
        <taxon>Alphaproteobacteria</taxon>
        <taxon>Hyphomicrobiales</taxon>
        <taxon>Stappiaceae</taxon>
        <taxon>Breoghania</taxon>
    </lineage>
</organism>
<dbReference type="GO" id="GO:0005506">
    <property type="term" value="F:iron ion binding"/>
    <property type="evidence" value="ECO:0007669"/>
    <property type="project" value="UniProtKB-UniRule"/>
</dbReference>
<dbReference type="InterPro" id="IPR022450">
    <property type="entry name" value="TsaD"/>
</dbReference>